<feature type="compositionally biased region" description="Polar residues" evidence="1">
    <location>
        <begin position="47"/>
        <end position="58"/>
    </location>
</feature>
<dbReference type="Pfam" id="PF08719">
    <property type="entry name" value="NADAR"/>
    <property type="match status" value="1"/>
</dbReference>
<keyword evidence="4" id="KW-1185">Reference proteome</keyword>
<evidence type="ECO:0000313" key="4">
    <source>
        <dbReference type="Proteomes" id="UP000053477"/>
    </source>
</evidence>
<dbReference type="InParanoid" id="A0A0H2R6Q7"/>
<feature type="compositionally biased region" description="Low complexity" evidence="1">
    <location>
        <begin position="16"/>
        <end position="32"/>
    </location>
</feature>
<dbReference type="Proteomes" id="UP000053477">
    <property type="component" value="Unassembled WGS sequence"/>
</dbReference>
<protein>
    <submittedName>
        <fullName evidence="3">DUF1768-domain-containing protein</fullName>
    </submittedName>
</protein>
<dbReference type="AlphaFoldDB" id="A0A0H2R6Q7"/>
<sequence length="241" mass="27347">MSGADWKIPPPLINISSSKSSASRSFNSSSQEGSGGSSVKRVPTPALTPSHSNLSPFSEEQAGARKSKRFSCYAPPSPSKSTSPTCSQRIYFYRKEDPYYGFTNFSPHPVMYNEREYPTSEHLFQSFKFQEHRPLLAEHIRLFSDRPSVALSEARRFQPEVRKDWMAVNKEKMDETLWHKFNQHADLKADLLATGTAILIEDSDKDSFWGVGADRKGKNELGKALERLRSRFRSEEMNDAT</sequence>
<evidence type="ECO:0000313" key="3">
    <source>
        <dbReference type="EMBL" id="KLO05178.1"/>
    </source>
</evidence>
<accession>A0A0H2R6Q7</accession>
<feature type="region of interest" description="Disordered" evidence="1">
    <location>
        <begin position="1"/>
        <end position="63"/>
    </location>
</feature>
<dbReference type="Gene3D" id="1.10.357.40">
    <property type="entry name" value="YbiA-like"/>
    <property type="match status" value="1"/>
</dbReference>
<name>A0A0H2R6Q7_9AGAM</name>
<feature type="domain" description="NADAR" evidence="2">
    <location>
        <begin position="91"/>
        <end position="233"/>
    </location>
</feature>
<dbReference type="STRING" id="27342.A0A0H2R6Q7"/>
<organism evidence="3 4">
    <name type="scientific">Schizopora paradoxa</name>
    <dbReference type="NCBI Taxonomy" id="27342"/>
    <lineage>
        <taxon>Eukaryota</taxon>
        <taxon>Fungi</taxon>
        <taxon>Dikarya</taxon>
        <taxon>Basidiomycota</taxon>
        <taxon>Agaricomycotina</taxon>
        <taxon>Agaricomycetes</taxon>
        <taxon>Hymenochaetales</taxon>
        <taxon>Schizoporaceae</taxon>
        <taxon>Schizopora</taxon>
    </lineage>
</organism>
<dbReference type="OrthoDB" id="206452at2759"/>
<dbReference type="NCBIfam" id="TIGR02464">
    <property type="entry name" value="ribofla_fusion"/>
    <property type="match status" value="1"/>
</dbReference>
<dbReference type="EMBL" id="KQ086349">
    <property type="protein sequence ID" value="KLO05178.1"/>
    <property type="molecule type" value="Genomic_DNA"/>
</dbReference>
<evidence type="ECO:0000256" key="1">
    <source>
        <dbReference type="SAM" id="MobiDB-lite"/>
    </source>
</evidence>
<gene>
    <name evidence="3" type="ORF">SCHPADRAFT_839701</name>
</gene>
<dbReference type="CDD" id="cd15457">
    <property type="entry name" value="NADAR"/>
    <property type="match status" value="1"/>
</dbReference>
<proteinExistence type="predicted"/>
<dbReference type="InterPro" id="IPR037238">
    <property type="entry name" value="YbiA-like_sf"/>
</dbReference>
<dbReference type="InterPro" id="IPR012816">
    <property type="entry name" value="NADAR"/>
</dbReference>
<evidence type="ECO:0000259" key="2">
    <source>
        <dbReference type="Pfam" id="PF08719"/>
    </source>
</evidence>
<reference evidence="3 4" key="1">
    <citation type="submission" date="2015-04" db="EMBL/GenBank/DDBJ databases">
        <title>Complete genome sequence of Schizopora paradoxa KUC8140, a cosmopolitan wood degrader in East Asia.</title>
        <authorList>
            <consortium name="DOE Joint Genome Institute"/>
            <person name="Min B."/>
            <person name="Park H."/>
            <person name="Jang Y."/>
            <person name="Kim J.-J."/>
            <person name="Kim K.H."/>
            <person name="Pangilinan J."/>
            <person name="Lipzen A."/>
            <person name="Riley R."/>
            <person name="Grigoriev I.V."/>
            <person name="Spatafora J.W."/>
            <person name="Choi I.-G."/>
        </authorList>
    </citation>
    <scope>NUCLEOTIDE SEQUENCE [LARGE SCALE GENOMIC DNA]</scope>
    <source>
        <strain evidence="3 4">KUC8140</strain>
    </source>
</reference>
<dbReference type="SUPFAM" id="SSF143990">
    <property type="entry name" value="YbiA-like"/>
    <property type="match status" value="1"/>
</dbReference>